<reference evidence="1 2" key="1">
    <citation type="submission" date="2017-09" db="EMBL/GenBank/DDBJ databases">
        <title>Large-scale bioinformatics analysis of Bacillus genomes uncovers conserved roles of natural products in bacterial physiology.</title>
        <authorList>
            <consortium name="Agbiome Team Llc"/>
            <person name="Bleich R.M."/>
            <person name="Grubbs K.J."/>
            <person name="Santa Maria K.C."/>
            <person name="Allen S.E."/>
            <person name="Farag S."/>
            <person name="Shank E.A."/>
            <person name="Bowers A."/>
        </authorList>
    </citation>
    <scope>NUCLEOTIDE SEQUENCE [LARGE SCALE GENOMIC DNA]</scope>
    <source>
        <strain evidence="1 2">AFS094862</strain>
    </source>
</reference>
<protein>
    <submittedName>
        <fullName evidence="1">Uncharacterized protein</fullName>
    </submittedName>
</protein>
<comment type="caution">
    <text evidence="1">The sequence shown here is derived from an EMBL/GenBank/DDBJ whole genome shotgun (WGS) entry which is preliminary data.</text>
</comment>
<dbReference type="Gene3D" id="2.60.120.40">
    <property type="match status" value="1"/>
</dbReference>
<evidence type="ECO:0000313" key="2">
    <source>
        <dbReference type="Proteomes" id="UP000225320"/>
    </source>
</evidence>
<accession>A0A2B5CBH1</accession>
<dbReference type="EMBL" id="NVOI01000139">
    <property type="protein sequence ID" value="PGG81812.1"/>
    <property type="molecule type" value="Genomic_DNA"/>
</dbReference>
<name>A0A2B5CBH1_9BACI</name>
<dbReference type="AlphaFoldDB" id="A0A2B5CBH1"/>
<gene>
    <name evidence="1" type="ORF">CON73_28570</name>
</gene>
<dbReference type="InterPro" id="IPR008983">
    <property type="entry name" value="Tumour_necrosis_fac-like_dom"/>
</dbReference>
<proteinExistence type="predicted"/>
<sequence>MKGGCFNRMGKYNYYEKYNDCSSNKQRKKYHFEDCNDYSSYKKCDDSYVKVHVDCCDSNKDNTRESAFRATSATNQAVVANSTIQVFYQNEQFDLANEYNTTTSRFIPRKDGVYNIIGSVHFQPTVLTTPYQITVSISVNGVSIGPDKESHGAVNVVGITRDNIVETVDILRLNAGDIVEVVATPSIAGQFLAGNGTRFAASRIPSPAN</sequence>
<evidence type="ECO:0000313" key="1">
    <source>
        <dbReference type="EMBL" id="PGG81812.1"/>
    </source>
</evidence>
<organism evidence="1 2">
    <name type="scientific">Bacillus toyonensis</name>
    <dbReference type="NCBI Taxonomy" id="155322"/>
    <lineage>
        <taxon>Bacteria</taxon>
        <taxon>Bacillati</taxon>
        <taxon>Bacillota</taxon>
        <taxon>Bacilli</taxon>
        <taxon>Bacillales</taxon>
        <taxon>Bacillaceae</taxon>
        <taxon>Bacillus</taxon>
        <taxon>Bacillus cereus group</taxon>
    </lineage>
</organism>
<dbReference type="SUPFAM" id="SSF49842">
    <property type="entry name" value="TNF-like"/>
    <property type="match status" value="1"/>
</dbReference>
<dbReference type="Proteomes" id="UP000225320">
    <property type="component" value="Unassembled WGS sequence"/>
</dbReference>